<protein>
    <recommendedName>
        <fullName evidence="3">PAAR motif protein</fullName>
    </recommendedName>
</protein>
<dbReference type="Pfam" id="PF05488">
    <property type="entry name" value="PAAR_motif"/>
    <property type="match status" value="1"/>
</dbReference>
<evidence type="ECO:0008006" key="3">
    <source>
        <dbReference type="Google" id="ProtNLM"/>
    </source>
</evidence>
<dbReference type="STRING" id="869213.GCA_000517085_04620"/>
<dbReference type="RefSeq" id="WP_081736080.1">
    <property type="nucleotide sequence ID" value="NZ_BAMD01000021.1"/>
</dbReference>
<dbReference type="Gene3D" id="2.60.200.60">
    <property type="match status" value="2"/>
</dbReference>
<evidence type="ECO:0000313" key="1">
    <source>
        <dbReference type="EMBL" id="GAF03296.1"/>
    </source>
</evidence>
<accession>W7YFS1</accession>
<name>W7YFS1_9BACT</name>
<dbReference type="eggNOG" id="COG4104">
    <property type="taxonomic scope" value="Bacteria"/>
</dbReference>
<dbReference type="InterPro" id="IPR008727">
    <property type="entry name" value="PAAR_motif"/>
</dbReference>
<reference evidence="1 2" key="1">
    <citation type="journal article" date="2014" name="Genome Announc.">
        <title>Draft Genome Sequence of Cytophaga fermentans JCM 21142T, a Facultative Anaerobe Isolated from Marine Mud.</title>
        <authorList>
            <person name="Starns D."/>
            <person name="Oshima K."/>
            <person name="Suda W."/>
            <person name="Iino T."/>
            <person name="Yuki M."/>
            <person name="Inoue J."/>
            <person name="Kitamura K."/>
            <person name="Iida T."/>
            <person name="Darby A."/>
            <person name="Hattori M."/>
            <person name="Ohkuma M."/>
        </authorList>
    </citation>
    <scope>NUCLEOTIDE SEQUENCE [LARGE SCALE GENOMIC DNA]</scope>
    <source>
        <strain evidence="1 2">JCM 21142</strain>
    </source>
</reference>
<dbReference type="AlphaFoldDB" id="W7YFS1"/>
<proteinExistence type="predicted"/>
<dbReference type="CDD" id="cd14738">
    <property type="entry name" value="PAAR_2"/>
    <property type="match status" value="1"/>
</dbReference>
<gene>
    <name evidence="1" type="ORF">JCM21142_41964</name>
</gene>
<dbReference type="EMBL" id="BAMD01000021">
    <property type="protein sequence ID" value="GAF03296.1"/>
    <property type="molecule type" value="Genomic_DNA"/>
</dbReference>
<keyword evidence="2" id="KW-1185">Reference proteome</keyword>
<evidence type="ECO:0000313" key="2">
    <source>
        <dbReference type="Proteomes" id="UP000019402"/>
    </source>
</evidence>
<dbReference type="OrthoDB" id="9807902at2"/>
<dbReference type="Proteomes" id="UP000019402">
    <property type="component" value="Unassembled WGS sequence"/>
</dbReference>
<organism evidence="1 2">
    <name type="scientific">Saccharicrinis fermentans DSM 9555 = JCM 21142</name>
    <dbReference type="NCBI Taxonomy" id="869213"/>
    <lineage>
        <taxon>Bacteria</taxon>
        <taxon>Pseudomonadati</taxon>
        <taxon>Bacteroidota</taxon>
        <taxon>Bacteroidia</taxon>
        <taxon>Marinilabiliales</taxon>
        <taxon>Marinilabiliaceae</taxon>
        <taxon>Saccharicrinis</taxon>
    </lineage>
</organism>
<sequence length="345" mass="37510">MAGKPIATVGSMHMCPMVTGYIPHIGGPVSGPGAPNVLINGKPAALMGDMCVCSGPPDTIAQGEPTVLINGTPVATMGSMTAHGGSITVGEPTVMVGSATPGAKASLPLNRIPFPEIRIIDRMGAMMRGRSSDLRQAEANQNQIREEAEESIMTTNLQWQKEGDIIETAMVGEDVILYAEVDGVDDGKYISFKIFEKDTNSEDDFVTSVSGRVQNSMVEISWNVKYIEDKDDQESAQEMQDKGYTLPEYVFKFDNCDGETVESQILKVEDCLEIKALDEETGEPLANASYTISLPNGEFIQGELNDEGYAKLEQLRASKDYPIVFYTDIKVYSARLQHKANNYGV</sequence>
<comment type="caution">
    <text evidence="1">The sequence shown here is derived from an EMBL/GenBank/DDBJ whole genome shotgun (WGS) entry which is preliminary data.</text>
</comment>